<feature type="repeat" description="TPR" evidence="3">
    <location>
        <begin position="628"/>
        <end position="661"/>
    </location>
</feature>
<evidence type="ECO:0000313" key="5">
    <source>
        <dbReference type="EMBL" id="CAF1432614.1"/>
    </source>
</evidence>
<dbReference type="Proteomes" id="UP000681722">
    <property type="component" value="Unassembled WGS sequence"/>
</dbReference>
<feature type="repeat" description="TPR" evidence="3">
    <location>
        <begin position="550"/>
        <end position="583"/>
    </location>
</feature>
<dbReference type="Gene3D" id="1.25.40.10">
    <property type="entry name" value="Tetratricopeptide repeat domain"/>
    <property type="match status" value="3"/>
</dbReference>
<evidence type="ECO:0000313" key="7">
    <source>
        <dbReference type="Proteomes" id="UP000663829"/>
    </source>
</evidence>
<gene>
    <name evidence="5" type="ORF">GPM918_LOCUS34064</name>
    <name evidence="6" type="ORF">SRO942_LOCUS34758</name>
</gene>
<dbReference type="PROSITE" id="PS51996">
    <property type="entry name" value="TR_MART"/>
    <property type="match status" value="1"/>
</dbReference>
<dbReference type="SMART" id="SM00028">
    <property type="entry name" value="TPR"/>
    <property type="match status" value="9"/>
</dbReference>
<keyword evidence="1" id="KW-0677">Repeat</keyword>
<keyword evidence="2 3" id="KW-0802">TPR repeat</keyword>
<feature type="domain" description="ADP ribosyltransferase" evidence="4">
    <location>
        <begin position="82"/>
        <end position="255"/>
    </location>
</feature>
<evidence type="ECO:0000256" key="2">
    <source>
        <dbReference type="ARBA" id="ARBA00022803"/>
    </source>
</evidence>
<dbReference type="EMBL" id="CAJNOQ010018607">
    <property type="protein sequence ID" value="CAF1432614.1"/>
    <property type="molecule type" value="Genomic_DNA"/>
</dbReference>
<dbReference type="PROSITE" id="PS50005">
    <property type="entry name" value="TPR"/>
    <property type="match status" value="3"/>
</dbReference>
<evidence type="ECO:0000259" key="4">
    <source>
        <dbReference type="Pfam" id="PF03496"/>
    </source>
</evidence>
<dbReference type="Pfam" id="PF13424">
    <property type="entry name" value="TPR_12"/>
    <property type="match status" value="2"/>
</dbReference>
<reference evidence="5" key="1">
    <citation type="submission" date="2021-02" db="EMBL/GenBank/DDBJ databases">
        <authorList>
            <person name="Nowell W R."/>
        </authorList>
    </citation>
    <scope>NUCLEOTIDE SEQUENCE</scope>
</reference>
<protein>
    <recommendedName>
        <fullName evidence="4">ADP ribosyltransferase domain-containing protein</fullName>
    </recommendedName>
</protein>
<organism evidence="5 7">
    <name type="scientific">Didymodactylos carnosus</name>
    <dbReference type="NCBI Taxonomy" id="1234261"/>
    <lineage>
        <taxon>Eukaryota</taxon>
        <taxon>Metazoa</taxon>
        <taxon>Spiralia</taxon>
        <taxon>Gnathifera</taxon>
        <taxon>Rotifera</taxon>
        <taxon>Eurotatoria</taxon>
        <taxon>Bdelloidea</taxon>
        <taxon>Philodinida</taxon>
        <taxon>Philodinidae</taxon>
        <taxon>Didymodactylos</taxon>
    </lineage>
</organism>
<dbReference type="InterPro" id="IPR011990">
    <property type="entry name" value="TPR-like_helical_dom_sf"/>
</dbReference>
<dbReference type="OrthoDB" id="9991317at2759"/>
<dbReference type="EMBL" id="CAJOBC010084040">
    <property type="protein sequence ID" value="CAF4310829.1"/>
    <property type="molecule type" value="Genomic_DNA"/>
</dbReference>
<evidence type="ECO:0000256" key="1">
    <source>
        <dbReference type="ARBA" id="ARBA00022737"/>
    </source>
</evidence>
<dbReference type="PANTHER" id="PTHR45641:SF19">
    <property type="entry name" value="NEPHROCYSTIN-3"/>
    <property type="match status" value="1"/>
</dbReference>
<keyword evidence="7" id="KW-1185">Reference proteome</keyword>
<dbReference type="AlphaFoldDB" id="A0A815NFU9"/>
<evidence type="ECO:0000313" key="6">
    <source>
        <dbReference type="EMBL" id="CAF4310829.1"/>
    </source>
</evidence>
<dbReference type="Proteomes" id="UP000663829">
    <property type="component" value="Unassembled WGS sequence"/>
</dbReference>
<evidence type="ECO:0000256" key="3">
    <source>
        <dbReference type="PROSITE-ProRule" id="PRU00339"/>
    </source>
</evidence>
<proteinExistence type="predicted"/>
<dbReference type="SUPFAM" id="SSF48452">
    <property type="entry name" value="TPR-like"/>
    <property type="match status" value="1"/>
</dbReference>
<dbReference type="Pfam" id="PF13374">
    <property type="entry name" value="TPR_10"/>
    <property type="match status" value="1"/>
</dbReference>
<dbReference type="PANTHER" id="PTHR45641">
    <property type="entry name" value="TETRATRICOPEPTIDE REPEAT PROTEIN (AFU_ORTHOLOGUE AFUA_6G03870)"/>
    <property type="match status" value="1"/>
</dbReference>
<dbReference type="InterPro" id="IPR003540">
    <property type="entry name" value="ADP-ribosyltransferase"/>
</dbReference>
<dbReference type="SUPFAM" id="SSF56399">
    <property type="entry name" value="ADP-ribosylation"/>
    <property type="match status" value="1"/>
</dbReference>
<name>A0A815NFU9_9BILA</name>
<sequence length="722" mass="83682">MRRNVQDEASVRRKVRRRFDDEDVRKTKQMLQETKANVTFHSNLDGLSNFIDTNPQESFFLVISGVEELKHIEEFETQYQTLDAVKWYTKDTFVYKLINQALRTEDIDALYTLRYYIEDLCSNLKNKYEEFRQLHISLDMPDVMLYRGLRLDRNQILKLKMNEGNLISTNGFLSASRSIDVAKVYAGWDTCYQSTTDTTEPVLFIININVSENKIIVADIAAESQMPDELEVLFDLGSIFEINSITEDYAQKPSKWTIIMTASNDGDKVLNDYILFKLEEMEDFDINIVFGELLYDMGEYKKEEKYFENLLLTKDTPQRRYSLGTVYVLKGEYARALYYLQSAHNQYHEILSSMVSASGNLFNIDEVHNMSSEMARTLVSIANIYFHTDNPDEALINYTSALNVYKTVIPNSNIPHIEICLQNIGLIYEKRDCYNDAMKNFQEADKIYSTTLPDNHPEKAGMLLNIGNIYKLQNNDDLAIKSYTDALDMIKNIYPPNHPLIIEYMNNIGMVHMSNNRYDDALKYFFECLEEKYQEALNIVSSKPSKFEDEASETILGQIYLKLGQFEQAAIHSRNALKLSSNDSNTVRCYTQLGHAYILQHDKTHALICYEKCLKVLRRDTTYEDELANVLINIGAIYLGQNNYNESLSHYSEALKFKRKTDPENPTLISAINRCIARSFFKQDNYDKALEHYFLSLEILKNAENDIEIAKIHEAITISTKI</sequence>
<dbReference type="Pfam" id="PF03496">
    <property type="entry name" value="ADPrib_exo_Tox"/>
    <property type="match status" value="1"/>
</dbReference>
<comment type="caution">
    <text evidence="5">The sequence shown here is derived from an EMBL/GenBank/DDBJ whole genome shotgun (WGS) entry which is preliminary data.</text>
</comment>
<dbReference type="GO" id="GO:0005576">
    <property type="term" value="C:extracellular region"/>
    <property type="evidence" value="ECO:0007669"/>
    <property type="project" value="InterPro"/>
</dbReference>
<dbReference type="InterPro" id="IPR019734">
    <property type="entry name" value="TPR_rpt"/>
</dbReference>
<dbReference type="Gene3D" id="3.90.176.10">
    <property type="entry name" value="Toxin ADP-ribosyltransferase, Chain A, domain 1"/>
    <property type="match status" value="1"/>
</dbReference>
<accession>A0A815NFU9</accession>
<feature type="repeat" description="TPR" evidence="3">
    <location>
        <begin position="502"/>
        <end position="535"/>
    </location>
</feature>